<evidence type="ECO:0000313" key="3">
    <source>
        <dbReference type="Proteomes" id="UP001338309"/>
    </source>
</evidence>
<comment type="caution">
    <text evidence="2">The sequence shown here is derived from an EMBL/GenBank/DDBJ whole genome shotgun (WGS) entry which is preliminary data.</text>
</comment>
<dbReference type="SUPFAM" id="SSF54427">
    <property type="entry name" value="NTF2-like"/>
    <property type="match status" value="1"/>
</dbReference>
<reference evidence="2 3" key="1">
    <citation type="submission" date="2023-08" db="EMBL/GenBank/DDBJ databases">
        <title>Draft genome sequence of Algoriphagus confluentis.</title>
        <authorList>
            <person name="Takatani N."/>
            <person name="Hosokawa M."/>
            <person name="Sawabe T."/>
        </authorList>
    </citation>
    <scope>NUCLEOTIDE SEQUENCE [LARGE SCALE GENOMIC DNA]</scope>
    <source>
        <strain evidence="2 3">NBRC 111222</strain>
    </source>
</reference>
<dbReference type="RefSeq" id="WP_338224470.1">
    <property type="nucleotide sequence ID" value="NZ_BTPD01000007.1"/>
</dbReference>
<proteinExistence type="predicted"/>
<dbReference type="InterPro" id="IPR032710">
    <property type="entry name" value="NTF2-like_dom_sf"/>
</dbReference>
<sequence>MKLFLLINGGNSPKSKLIQELTIAFSSYDLERVSPHLAEDIVWTLIGEEPVKGKANFLAALGEMMGNPASELHISQILTHGKEAAVHGEMVMENGDRFAFADFYLFSSAGSELVKSITSFVIQK</sequence>
<evidence type="ECO:0000313" key="2">
    <source>
        <dbReference type="EMBL" id="GMQ29750.1"/>
    </source>
</evidence>
<dbReference type="Proteomes" id="UP001338309">
    <property type="component" value="Unassembled WGS sequence"/>
</dbReference>
<dbReference type="InterPro" id="IPR037401">
    <property type="entry name" value="SnoaL-like"/>
</dbReference>
<name>A0ABQ6PP74_9BACT</name>
<dbReference type="EMBL" id="BTPD01000007">
    <property type="protein sequence ID" value="GMQ29750.1"/>
    <property type="molecule type" value="Genomic_DNA"/>
</dbReference>
<keyword evidence="3" id="KW-1185">Reference proteome</keyword>
<evidence type="ECO:0000259" key="1">
    <source>
        <dbReference type="Pfam" id="PF12680"/>
    </source>
</evidence>
<feature type="domain" description="SnoaL-like" evidence="1">
    <location>
        <begin position="24"/>
        <end position="104"/>
    </location>
</feature>
<protein>
    <recommendedName>
        <fullName evidence="1">SnoaL-like domain-containing protein</fullName>
    </recommendedName>
</protein>
<accession>A0ABQ6PP74</accession>
<dbReference type="Gene3D" id="3.10.450.50">
    <property type="match status" value="1"/>
</dbReference>
<organism evidence="2 3">
    <name type="scientific">Algoriphagus confluentis</name>
    <dbReference type="NCBI Taxonomy" id="1697556"/>
    <lineage>
        <taxon>Bacteria</taxon>
        <taxon>Pseudomonadati</taxon>
        <taxon>Bacteroidota</taxon>
        <taxon>Cytophagia</taxon>
        <taxon>Cytophagales</taxon>
        <taxon>Cyclobacteriaceae</taxon>
        <taxon>Algoriphagus</taxon>
    </lineage>
</organism>
<gene>
    <name evidence="2" type="ORF">Aconfl_23930</name>
</gene>
<dbReference type="Pfam" id="PF12680">
    <property type="entry name" value="SnoaL_2"/>
    <property type="match status" value="1"/>
</dbReference>